<evidence type="ECO:0000313" key="2">
    <source>
        <dbReference type="Proteomes" id="UP000247476"/>
    </source>
</evidence>
<dbReference type="Gene3D" id="2.130.10.10">
    <property type="entry name" value="YVTN repeat-like/Quinoprotein amine dehydrogenase"/>
    <property type="match status" value="1"/>
</dbReference>
<dbReference type="AlphaFoldDB" id="A0A2V5KE26"/>
<dbReference type="RefSeq" id="WP_110839082.1">
    <property type="nucleotide sequence ID" value="NZ_QJVJ01000002.1"/>
</dbReference>
<proteinExistence type="predicted"/>
<dbReference type="Proteomes" id="UP000247476">
    <property type="component" value="Unassembled WGS sequence"/>
</dbReference>
<dbReference type="EMBL" id="QJVJ01000002">
    <property type="protein sequence ID" value="PYI56554.1"/>
    <property type="molecule type" value="Genomic_DNA"/>
</dbReference>
<reference evidence="1 2" key="1">
    <citation type="submission" date="2018-05" db="EMBL/GenBank/DDBJ databases">
        <title>Paenibacillus flagellatus sp. nov., isolated from selenium mineral soil.</title>
        <authorList>
            <person name="Dai X."/>
        </authorList>
    </citation>
    <scope>NUCLEOTIDE SEQUENCE [LARGE SCALE GENOMIC DNA]</scope>
    <source>
        <strain evidence="1 2">DXL2</strain>
    </source>
</reference>
<gene>
    <name evidence="1" type="ORF">DLM86_06185</name>
</gene>
<dbReference type="SUPFAM" id="SSF63829">
    <property type="entry name" value="Calcium-dependent phosphotriesterase"/>
    <property type="match status" value="1"/>
</dbReference>
<comment type="caution">
    <text evidence="1">The sequence shown here is derived from an EMBL/GenBank/DDBJ whole genome shotgun (WGS) entry which is preliminary data.</text>
</comment>
<organism evidence="1 2">
    <name type="scientific">Paenibacillus flagellatus</name>
    <dbReference type="NCBI Taxonomy" id="2211139"/>
    <lineage>
        <taxon>Bacteria</taxon>
        <taxon>Bacillati</taxon>
        <taxon>Bacillota</taxon>
        <taxon>Bacilli</taxon>
        <taxon>Bacillales</taxon>
        <taxon>Paenibacillaceae</taxon>
        <taxon>Paenibacillus</taxon>
    </lineage>
</organism>
<dbReference type="OrthoDB" id="2488082at2"/>
<protein>
    <submittedName>
        <fullName evidence="1">Uncharacterized protein</fullName>
    </submittedName>
</protein>
<dbReference type="SUPFAM" id="SSF69322">
    <property type="entry name" value="Tricorn protease domain 2"/>
    <property type="match status" value="1"/>
</dbReference>
<dbReference type="InterPro" id="IPR015943">
    <property type="entry name" value="WD40/YVTN_repeat-like_dom_sf"/>
</dbReference>
<evidence type="ECO:0000313" key="1">
    <source>
        <dbReference type="EMBL" id="PYI56554.1"/>
    </source>
</evidence>
<accession>A0A2V5KE26</accession>
<keyword evidence="2" id="KW-1185">Reference proteome</keyword>
<name>A0A2V5KE26_9BACL</name>
<sequence length="621" mass="65431">MTADRFHCIGIPVKADETRSAAVCRDGEGRERVVLVARGYALIVDPGTGACRQLVFRDGEREYPYAAMSGGDGLFYTAAGSLLAVIDPFRETFVHRLSPAPGEECAGFAFAEDAAGFVYATTYPGAKLLRLHPGTGECRVLGRLDAEQKYAMSLAIGADGWAYAGIGTTKAGIAAFRLSDGAVETIRGSAAAVRGSGHVHAGEDGDVYGSLPAEDGEFGSGAESSGVRWFRLRGGKAEPVDEAEVSPSVYRGAGYRKLHRDLSGGRSIVGYELADEQLVVAEPDGTRTAWRLAYEGGGTALSPLAAGPDGGVYGTSNHPLHLYRYEPPTGSLRNFGGRIVERGGGGNICAYAAQGPYLVGVAYPGGTVHVLDTRRPIGGEPGAERNPRLVYADDRIHRPRAAVPHPDGEHVLYGGFPGYGAVGGALGVLHVPSRTVTVYGHERIVPHQSTLALAVLSGGDVIGGTSIETPGGAEPLAGEAALYRFDWAGRRVAERWTPIPGAREISLLAADGNDRVYGLTSDSTLFAFDPDSGRVLHRQDLSAWGKVVRHGLLSTVIGGKPVVLGLLSRTLFAIDPHTFTVSLVAELPKEATSGIAVLGGSVYYGCGSELWRYQWEEGQSK</sequence>